<comment type="caution">
    <text evidence="2">The sequence shown here is derived from an EMBL/GenBank/DDBJ whole genome shotgun (WGS) entry which is preliminary data.</text>
</comment>
<reference evidence="2 3" key="2">
    <citation type="journal article" date="2019" name="G3 (Bethesda)">
        <title>Hybrid Assembly of the Genome of the Entomopathogenic Nematode Steinernema carpocapsae Identifies the X-Chromosome.</title>
        <authorList>
            <person name="Serra L."/>
            <person name="Macchietto M."/>
            <person name="Macias-Munoz A."/>
            <person name="McGill C.J."/>
            <person name="Rodriguez I.M."/>
            <person name="Rodriguez B."/>
            <person name="Murad R."/>
            <person name="Mortazavi A."/>
        </authorList>
    </citation>
    <scope>NUCLEOTIDE SEQUENCE [LARGE SCALE GENOMIC DNA]</scope>
    <source>
        <strain evidence="2 3">ALL</strain>
    </source>
</reference>
<accession>A0A4U5N4D1</accession>
<evidence type="ECO:0000256" key="1">
    <source>
        <dbReference type="SAM" id="Phobius"/>
    </source>
</evidence>
<sequence>MALESWRSRDRASFVLRSMFASHFWLLFSRIFGLLLMEIPCVGSIHDPQTVFCHPAVISASSRRSKV</sequence>
<keyword evidence="1" id="KW-1133">Transmembrane helix</keyword>
<feature type="transmembrane region" description="Helical" evidence="1">
    <location>
        <begin position="20"/>
        <end position="37"/>
    </location>
</feature>
<protein>
    <submittedName>
        <fullName evidence="2">Uncharacterized protein</fullName>
    </submittedName>
</protein>
<keyword evidence="1" id="KW-0472">Membrane</keyword>
<dbReference type="EMBL" id="AZBU02000005">
    <property type="protein sequence ID" value="TKR77052.1"/>
    <property type="molecule type" value="Genomic_DNA"/>
</dbReference>
<dbReference type="AlphaFoldDB" id="A0A4U5N4D1"/>
<organism evidence="2 3">
    <name type="scientific">Steinernema carpocapsae</name>
    <name type="common">Entomopathogenic nematode</name>
    <dbReference type="NCBI Taxonomy" id="34508"/>
    <lineage>
        <taxon>Eukaryota</taxon>
        <taxon>Metazoa</taxon>
        <taxon>Ecdysozoa</taxon>
        <taxon>Nematoda</taxon>
        <taxon>Chromadorea</taxon>
        <taxon>Rhabditida</taxon>
        <taxon>Tylenchina</taxon>
        <taxon>Panagrolaimomorpha</taxon>
        <taxon>Strongyloidoidea</taxon>
        <taxon>Steinernematidae</taxon>
        <taxon>Steinernema</taxon>
    </lineage>
</organism>
<name>A0A4U5N4D1_STECR</name>
<gene>
    <name evidence="2" type="ORF">L596_018100</name>
</gene>
<proteinExistence type="predicted"/>
<evidence type="ECO:0000313" key="3">
    <source>
        <dbReference type="Proteomes" id="UP000298663"/>
    </source>
</evidence>
<evidence type="ECO:0000313" key="2">
    <source>
        <dbReference type="EMBL" id="TKR77052.1"/>
    </source>
</evidence>
<keyword evidence="3" id="KW-1185">Reference proteome</keyword>
<keyword evidence="1" id="KW-0812">Transmembrane</keyword>
<reference evidence="2 3" key="1">
    <citation type="journal article" date="2015" name="Genome Biol.">
        <title>Comparative genomics of Steinernema reveals deeply conserved gene regulatory networks.</title>
        <authorList>
            <person name="Dillman A.R."/>
            <person name="Macchietto M."/>
            <person name="Porter C.F."/>
            <person name="Rogers A."/>
            <person name="Williams B."/>
            <person name="Antoshechkin I."/>
            <person name="Lee M.M."/>
            <person name="Goodwin Z."/>
            <person name="Lu X."/>
            <person name="Lewis E.E."/>
            <person name="Goodrich-Blair H."/>
            <person name="Stock S.P."/>
            <person name="Adams B.J."/>
            <person name="Sternberg P.W."/>
            <person name="Mortazavi A."/>
        </authorList>
    </citation>
    <scope>NUCLEOTIDE SEQUENCE [LARGE SCALE GENOMIC DNA]</scope>
    <source>
        <strain evidence="2 3">ALL</strain>
    </source>
</reference>
<dbReference type="Proteomes" id="UP000298663">
    <property type="component" value="Unassembled WGS sequence"/>
</dbReference>